<reference evidence="2 5" key="1">
    <citation type="submission" date="2017-11" db="EMBL/GenBank/DDBJ databases">
        <title>Draft genome sequence of Rhizobiales bacterium SY3-13.</title>
        <authorList>
            <person name="Sun C."/>
        </authorList>
    </citation>
    <scope>NUCLEOTIDE SEQUENCE [LARGE SCALE GENOMIC DNA]</scope>
    <source>
        <strain evidence="2 5">SY3-13</strain>
    </source>
</reference>
<dbReference type="RefSeq" id="WP_109792138.1">
    <property type="nucleotide sequence ID" value="NZ_PHIG01000018.1"/>
</dbReference>
<dbReference type="EMBL" id="PHIG01000033">
    <property type="protein sequence ID" value="PJK29319.1"/>
    <property type="molecule type" value="Genomic_DNA"/>
</dbReference>
<evidence type="ECO:0000313" key="3">
    <source>
        <dbReference type="EMBL" id="PJK30496.1"/>
    </source>
</evidence>
<keyword evidence="1" id="KW-0812">Transmembrane</keyword>
<comment type="caution">
    <text evidence="2">The sequence shown here is derived from an EMBL/GenBank/DDBJ whole genome shotgun (WGS) entry which is preliminary data.</text>
</comment>
<evidence type="ECO:0000313" key="5">
    <source>
        <dbReference type="Proteomes" id="UP000229498"/>
    </source>
</evidence>
<keyword evidence="1" id="KW-0472">Membrane</keyword>
<evidence type="ECO:0000313" key="4">
    <source>
        <dbReference type="EMBL" id="PJK30719.1"/>
    </source>
</evidence>
<evidence type="ECO:0000313" key="2">
    <source>
        <dbReference type="EMBL" id="PJK29319.1"/>
    </source>
</evidence>
<feature type="transmembrane region" description="Helical" evidence="1">
    <location>
        <begin position="6"/>
        <end position="28"/>
    </location>
</feature>
<protein>
    <submittedName>
        <fullName evidence="2">Uncharacterized protein</fullName>
    </submittedName>
</protein>
<dbReference type="Proteomes" id="UP000229498">
    <property type="component" value="Unassembled WGS sequence"/>
</dbReference>
<keyword evidence="1" id="KW-1133">Transmembrane helix</keyword>
<proteinExistence type="predicted"/>
<organism evidence="2 5">
    <name type="scientific">Minwuia thermotolerans</name>
    <dbReference type="NCBI Taxonomy" id="2056226"/>
    <lineage>
        <taxon>Bacteria</taxon>
        <taxon>Pseudomonadati</taxon>
        <taxon>Pseudomonadota</taxon>
        <taxon>Alphaproteobacteria</taxon>
        <taxon>Minwuiales</taxon>
        <taxon>Minwuiaceae</taxon>
        <taxon>Minwuia</taxon>
    </lineage>
</organism>
<name>A0A2M9G0U6_9PROT</name>
<dbReference type="EMBL" id="PHIG01000025">
    <property type="protein sequence ID" value="PJK30496.1"/>
    <property type="molecule type" value="Genomic_DNA"/>
</dbReference>
<evidence type="ECO:0000256" key="1">
    <source>
        <dbReference type="SAM" id="Phobius"/>
    </source>
</evidence>
<keyword evidence="5" id="KW-1185">Reference proteome</keyword>
<sequence>MEEINWIPMIIVPVITVIINMVVGWVAWSIRTSAKQEMANVSANMTEQLASVSSSIRTELAEVSSEIKKSLDEHDKRLQELELRHQYAPGHEDLQRLHDRVSNVKDAVTAMASEVQGAHADIGGLKRLMEILVRHHIPEAGALQRGEKR</sequence>
<dbReference type="AlphaFoldDB" id="A0A2M9G0U6"/>
<dbReference type="EMBL" id="PHIG01000018">
    <property type="protein sequence ID" value="PJK30719.1"/>
    <property type="molecule type" value="Genomic_DNA"/>
</dbReference>
<accession>A0A2M9G0U6</accession>
<gene>
    <name evidence="4" type="ORF">CVT23_04950</name>
    <name evidence="3" type="ORF">CVT23_06000</name>
    <name evidence="2" type="ORF">CVT23_11995</name>
</gene>